<proteinExistence type="predicted"/>
<keyword evidence="6" id="KW-1185">Reference proteome</keyword>
<feature type="coiled-coil region" evidence="1">
    <location>
        <begin position="37"/>
        <end position="127"/>
    </location>
</feature>
<reference evidence="3 5" key="1">
    <citation type="submission" date="2018-08" db="EMBL/GenBank/DDBJ databases">
        <title>Proposal of Muricauda 72 sp.nov. and Muricauda NH166 sp.nov., isolated from seawater.</title>
        <authorList>
            <person name="Cheng H."/>
            <person name="Wu Y.-H."/>
            <person name="Guo L.-L."/>
            <person name="Xu X.-W."/>
        </authorList>
    </citation>
    <scope>NUCLEOTIDE SEQUENCE [LARGE SCALE GENOMIC DNA]</scope>
    <source>
        <strain evidence="3 5">72</strain>
    </source>
</reference>
<name>A0A3A1NBY9_9FLAO</name>
<dbReference type="RefSeq" id="WP_119648740.1">
    <property type="nucleotide sequence ID" value="NZ_QXFI01000036.1"/>
</dbReference>
<evidence type="ECO:0000256" key="2">
    <source>
        <dbReference type="SAM" id="Phobius"/>
    </source>
</evidence>
<evidence type="ECO:0000256" key="1">
    <source>
        <dbReference type="SAM" id="Coils"/>
    </source>
</evidence>
<keyword evidence="2" id="KW-1133">Transmembrane helix</keyword>
<dbReference type="Gene3D" id="1.10.287.1490">
    <property type="match status" value="1"/>
</dbReference>
<keyword evidence="2" id="KW-0472">Membrane</keyword>
<protein>
    <submittedName>
        <fullName evidence="3">Uncharacterized protein</fullName>
    </submittedName>
</protein>
<dbReference type="Proteomes" id="UP000266691">
    <property type="component" value="Unassembled WGS sequence"/>
</dbReference>
<reference evidence="4 6" key="2">
    <citation type="submission" date="2019-07" db="EMBL/GenBank/DDBJ databases">
        <title>Draft genome of two Muricauda strains isolated from deep sea.</title>
        <authorList>
            <person name="Sun C."/>
        </authorList>
    </citation>
    <scope>NUCLEOTIDE SEQUENCE [LARGE SCALE GENOMIC DNA]</scope>
    <source>
        <strain evidence="4 6">72</strain>
    </source>
</reference>
<dbReference type="EMBL" id="QXFI01000036">
    <property type="protein sequence ID" value="RIV41836.1"/>
    <property type="molecule type" value="Genomic_DNA"/>
</dbReference>
<keyword evidence="1" id="KW-0175">Coiled coil</keyword>
<evidence type="ECO:0000313" key="5">
    <source>
        <dbReference type="Proteomes" id="UP000266691"/>
    </source>
</evidence>
<dbReference type="EMBL" id="VNWK01000036">
    <property type="protein sequence ID" value="TXJ90712.1"/>
    <property type="molecule type" value="Genomic_DNA"/>
</dbReference>
<dbReference type="Proteomes" id="UP000321621">
    <property type="component" value="Unassembled WGS sequence"/>
</dbReference>
<evidence type="ECO:0000313" key="3">
    <source>
        <dbReference type="EMBL" id="RIV41836.1"/>
    </source>
</evidence>
<organism evidence="3 5">
    <name type="scientific">Flagellimonas pelagia</name>
    <dbReference type="NCBI Taxonomy" id="2306998"/>
    <lineage>
        <taxon>Bacteria</taxon>
        <taxon>Pseudomonadati</taxon>
        <taxon>Bacteroidota</taxon>
        <taxon>Flavobacteriia</taxon>
        <taxon>Flavobacteriales</taxon>
        <taxon>Flavobacteriaceae</taxon>
        <taxon>Flagellimonas</taxon>
    </lineage>
</organism>
<feature type="transmembrane region" description="Helical" evidence="2">
    <location>
        <begin position="326"/>
        <end position="345"/>
    </location>
</feature>
<gene>
    <name evidence="3" type="ORF">D2V05_17075</name>
    <name evidence="4" type="ORF">FQ017_16925</name>
</gene>
<accession>A0A3A1NBY9</accession>
<sequence>MSFLDGSKSKQIEYLEDERRKLWERVSGLEGYVGELKKEIERKTSDDEKEAKQHSKKASEFRNKIEAKLEEAQILLEQLNSELESARTTKNQINDYSVDANEQKLAVDEVKSRLDDAESEFDKKLESLNSRIRNIDGVFEKYPELDSKLSEIEDFISTVEENLDKSSVSLTAINKRKKEVDDLYREVFGYVQTDESTGEETKIDGLKGELDATYDDLKLKIEESFESVENLNKNYKDSYKVFEEEFKKKYQKINDDIASLLPDAMTAGLSSAFSKKKDDEVESSKVLQKRFSQGIYFMIGVSFIPVVISIFFLVEGITVQEVITRLPRLVLAIVPMYIPVLWFTYSANKKLNLSKRLIEEYSHKEVLSRTYEGLSTQIESLNNPEESEELRFRLLSNFLQISAENPGKLISNYEASDHPVMEALEQSYKFQMTIDKLSGIPGLGRVAAMLEKNAKKKVSAKKEVIDKALESAINNGQEVGEDEE</sequence>
<comment type="caution">
    <text evidence="3">The sequence shown here is derived from an EMBL/GenBank/DDBJ whole genome shotgun (WGS) entry which is preliminary data.</text>
</comment>
<keyword evidence="2" id="KW-0812">Transmembrane</keyword>
<evidence type="ECO:0000313" key="4">
    <source>
        <dbReference type="EMBL" id="TXJ90712.1"/>
    </source>
</evidence>
<feature type="transmembrane region" description="Helical" evidence="2">
    <location>
        <begin position="295"/>
        <end position="314"/>
    </location>
</feature>
<feature type="coiled-coil region" evidence="1">
    <location>
        <begin position="214"/>
        <end position="245"/>
    </location>
</feature>
<evidence type="ECO:0000313" key="6">
    <source>
        <dbReference type="Proteomes" id="UP000321621"/>
    </source>
</evidence>
<dbReference type="AlphaFoldDB" id="A0A3A1NBY9"/>
<dbReference type="OrthoDB" id="1406605at2"/>